<dbReference type="GO" id="GO:0005930">
    <property type="term" value="C:axoneme"/>
    <property type="evidence" value="ECO:0007669"/>
    <property type="project" value="TreeGrafter"/>
</dbReference>
<dbReference type="InterPro" id="IPR013783">
    <property type="entry name" value="Ig-like_fold"/>
</dbReference>
<evidence type="ECO:0000313" key="3">
    <source>
        <dbReference type="Proteomes" id="UP000553632"/>
    </source>
</evidence>
<dbReference type="InterPro" id="IPR057470">
    <property type="entry name" value="Ig_CFAP65_7th"/>
</dbReference>
<feature type="domain" description="CFAP65 seventh Ig-like" evidence="1">
    <location>
        <begin position="72"/>
        <end position="172"/>
    </location>
</feature>
<dbReference type="PANTHER" id="PTHR23053:SF0">
    <property type="entry name" value="HYDROCEPHALUS-INDUCING PROTEIN HOMOLOG"/>
    <property type="match status" value="1"/>
</dbReference>
<gene>
    <name evidence="2" type="ORF">FOZ63_002619</name>
</gene>
<dbReference type="Proteomes" id="UP000553632">
    <property type="component" value="Unassembled WGS sequence"/>
</dbReference>
<dbReference type="EMBL" id="JABANO010039974">
    <property type="protein sequence ID" value="KAF4688292.1"/>
    <property type="molecule type" value="Genomic_DNA"/>
</dbReference>
<name>A0A7J6NWN5_PEROL</name>
<dbReference type="GO" id="GO:0003341">
    <property type="term" value="P:cilium movement"/>
    <property type="evidence" value="ECO:0007669"/>
    <property type="project" value="TreeGrafter"/>
</dbReference>
<accession>A0A7J6NWN5</accession>
<dbReference type="OMA" id="HILYWKS"/>
<dbReference type="AlphaFoldDB" id="A0A7J6NWN5"/>
<reference evidence="2 3" key="1">
    <citation type="submission" date="2020-04" db="EMBL/GenBank/DDBJ databases">
        <title>Perkinsus olseni comparative genomics.</title>
        <authorList>
            <person name="Bogema D.R."/>
        </authorList>
    </citation>
    <scope>NUCLEOTIDE SEQUENCE [LARGE SCALE GENOMIC DNA]</scope>
    <source>
        <strain evidence="2 3">ATCC PRA-207</strain>
    </source>
</reference>
<protein>
    <recommendedName>
        <fullName evidence="1">CFAP65 seventh Ig-like domain-containing protein</fullName>
    </recommendedName>
</protein>
<feature type="non-terminal residue" evidence="2">
    <location>
        <position position="1"/>
    </location>
</feature>
<sequence>ELMEVGFIVTPEQVGNIAPGKSLSMAIITELPKDAEEGVRELLWELPIKNGPRYAIHLRARHEIPQLTLPISEVDFGTVVVGQRSKRYLRLINDKHVPVEWSFRVPTTKFGVPLPPWEVPFGITPTFGMLEPGQDSIVEVSFTPNAAGAFAEKLALRIKDNRQSAVIALRGSGSALEVNITPTSFCHLGPVLPYQQDPPCRQELTLENPTDHPIEIYSVEFDSAYVTEEEMLREYDGYDEHSIAEMPLREGEVG</sequence>
<dbReference type="Gene3D" id="2.60.40.10">
    <property type="entry name" value="Immunoglobulins"/>
    <property type="match status" value="1"/>
</dbReference>
<dbReference type="InterPro" id="IPR033305">
    <property type="entry name" value="Hydin-like"/>
</dbReference>
<proteinExistence type="predicted"/>
<dbReference type="PANTHER" id="PTHR23053">
    <property type="entry name" value="DLEC1 DELETED IN LUNG AND ESOPHAGEAL CANCER 1"/>
    <property type="match status" value="1"/>
</dbReference>
<comment type="caution">
    <text evidence="2">The sequence shown here is derived from an EMBL/GenBank/DDBJ whole genome shotgun (WGS) entry which is preliminary data.</text>
</comment>
<dbReference type="GO" id="GO:1904158">
    <property type="term" value="P:axonemal central apparatus assembly"/>
    <property type="evidence" value="ECO:0007669"/>
    <property type="project" value="TreeGrafter"/>
</dbReference>
<evidence type="ECO:0000313" key="2">
    <source>
        <dbReference type="EMBL" id="KAF4688292.1"/>
    </source>
</evidence>
<evidence type="ECO:0000259" key="1">
    <source>
        <dbReference type="Pfam" id="PF25249"/>
    </source>
</evidence>
<keyword evidence="3" id="KW-1185">Reference proteome</keyword>
<dbReference type="Pfam" id="PF25249">
    <property type="entry name" value="Ig_CFAP65_7th"/>
    <property type="match status" value="1"/>
</dbReference>
<organism evidence="2 3">
    <name type="scientific">Perkinsus olseni</name>
    <name type="common">Perkinsus atlanticus</name>
    <dbReference type="NCBI Taxonomy" id="32597"/>
    <lineage>
        <taxon>Eukaryota</taxon>
        <taxon>Sar</taxon>
        <taxon>Alveolata</taxon>
        <taxon>Perkinsozoa</taxon>
        <taxon>Perkinsea</taxon>
        <taxon>Perkinsida</taxon>
        <taxon>Perkinsidae</taxon>
        <taxon>Perkinsus</taxon>
    </lineage>
</organism>